<protein>
    <submittedName>
        <fullName evidence="1">Uncharacterized protein</fullName>
    </submittedName>
</protein>
<sequence length="109" mass="11849">MRLRFLGKNTGTHQSPTLYASDRGTYVVQGWRVPDQPELIEIPHPLLGFLERGTCLGTPLQDTGHGTFTLTGNPVTDSEALAQMDIPSHEASIEVPIGKEVRRDVPTGG</sequence>
<evidence type="ECO:0000313" key="2">
    <source>
        <dbReference type="Proteomes" id="UP000655751"/>
    </source>
</evidence>
<name>A0A931IDG4_9NOCA</name>
<comment type="caution">
    <text evidence="1">The sequence shown here is derived from an EMBL/GenBank/DDBJ whole genome shotgun (WGS) entry which is preliminary data.</text>
</comment>
<reference evidence="1" key="1">
    <citation type="submission" date="2020-11" db="EMBL/GenBank/DDBJ databases">
        <title>Nocardia NEAU-351.nov., a novel actinomycete isolated from the cow dung.</title>
        <authorList>
            <person name="Zhang X."/>
        </authorList>
    </citation>
    <scope>NUCLEOTIDE SEQUENCE</scope>
    <source>
        <strain evidence="1">NEAU-351</strain>
    </source>
</reference>
<dbReference type="AlphaFoldDB" id="A0A931IDG4"/>
<organism evidence="1 2">
    <name type="scientific">Nocardia bovistercoris</name>
    <dbReference type="NCBI Taxonomy" id="2785916"/>
    <lineage>
        <taxon>Bacteria</taxon>
        <taxon>Bacillati</taxon>
        <taxon>Actinomycetota</taxon>
        <taxon>Actinomycetes</taxon>
        <taxon>Mycobacteriales</taxon>
        <taxon>Nocardiaceae</taxon>
        <taxon>Nocardia</taxon>
    </lineage>
</organism>
<keyword evidence="2" id="KW-1185">Reference proteome</keyword>
<gene>
    <name evidence="1" type="ORF">IT779_24330</name>
</gene>
<accession>A0A931IDG4</accession>
<dbReference type="RefSeq" id="WP_196151706.1">
    <property type="nucleotide sequence ID" value="NZ_JADMLG010000010.1"/>
</dbReference>
<dbReference type="Proteomes" id="UP000655751">
    <property type="component" value="Unassembled WGS sequence"/>
</dbReference>
<evidence type="ECO:0000313" key="1">
    <source>
        <dbReference type="EMBL" id="MBH0779399.1"/>
    </source>
</evidence>
<dbReference type="EMBL" id="JADMLG010000010">
    <property type="protein sequence ID" value="MBH0779399.1"/>
    <property type="molecule type" value="Genomic_DNA"/>
</dbReference>
<proteinExistence type="predicted"/>